<evidence type="ECO:0000313" key="2">
    <source>
        <dbReference type="EMBL" id="CRX36864.1"/>
    </source>
</evidence>
<protein>
    <submittedName>
        <fullName evidence="2">Uncharacterized protein</fullName>
    </submittedName>
</protein>
<accession>A0A0G7ZN12</accession>
<keyword evidence="1" id="KW-0472">Membrane</keyword>
<feature type="transmembrane region" description="Helical" evidence="1">
    <location>
        <begin position="320"/>
        <end position="343"/>
    </location>
</feature>
<dbReference type="EMBL" id="CWGI01000001">
    <property type="protein sequence ID" value="CRX36864.1"/>
    <property type="molecule type" value="Genomic_DNA"/>
</dbReference>
<keyword evidence="1" id="KW-1133">Transmembrane helix</keyword>
<feature type="transmembrane region" description="Helical" evidence="1">
    <location>
        <begin position="32"/>
        <end position="50"/>
    </location>
</feature>
<keyword evidence="3" id="KW-1185">Reference proteome</keyword>
<evidence type="ECO:0000313" key="3">
    <source>
        <dbReference type="Proteomes" id="UP000242141"/>
    </source>
</evidence>
<feature type="transmembrane region" description="Helical" evidence="1">
    <location>
        <begin position="56"/>
        <end position="80"/>
    </location>
</feature>
<dbReference type="Proteomes" id="UP000242141">
    <property type="component" value="Unassembled WGS sequence"/>
</dbReference>
<feature type="transmembrane region" description="Helical" evidence="1">
    <location>
        <begin position="101"/>
        <end position="129"/>
    </location>
</feature>
<organism evidence="2 3">
    <name type="scientific">Candidatus Hepatoplasma crinochetorum</name>
    <dbReference type="NCBI Taxonomy" id="295596"/>
    <lineage>
        <taxon>Bacteria</taxon>
        <taxon>Bacillati</taxon>
        <taxon>Mycoplasmatota</taxon>
        <taxon>Mollicutes</taxon>
        <taxon>Candidatus Hepatoplasmataceae</taxon>
        <taxon>Candidatus Hepatoplasma</taxon>
    </lineage>
</organism>
<feature type="transmembrane region" description="Helical" evidence="1">
    <location>
        <begin position="185"/>
        <end position="209"/>
    </location>
</feature>
<dbReference type="AlphaFoldDB" id="A0A0G7ZN12"/>
<evidence type="ECO:0000256" key="1">
    <source>
        <dbReference type="SAM" id="Phobius"/>
    </source>
</evidence>
<proteinExistence type="predicted"/>
<gene>
    <name evidence="2" type="ORF">HEPPS_00630</name>
</gene>
<reference evidence="3" key="1">
    <citation type="submission" date="2015-05" db="EMBL/GenBank/DDBJ databases">
        <authorList>
            <person name="Collingro A."/>
        </authorList>
    </citation>
    <scope>NUCLEOTIDE SEQUENCE [LARGE SCALE GENOMIC DNA]</scope>
    <source>
        <strain evidence="3">Ps</strain>
    </source>
</reference>
<sequence length="350" mass="42321">MKVEKNSIININMYQNFDKLFFLFFKKMVSSYWFYLLIILVPFLFDFSFLTQTPVFLVIDSTFAFALILNTLLFYGILFFNFRKSHFYKTVNLEFNNKKSLIYLPIFLNLIIVAIFTIFFSILFFYIFMNTSWLVFQTWSNTENYFYSVKSIKDFRWGLLIYYFLIIFIITFVLAFLLQNLSKNLSSFLIFSLFVIVIVILFSGTYGIVSAFDTPRSNNSDKLLYSYNQDTQVLSFKPYYNRNDPEFIEKRFFKDFSIFRFFQTLNPYYYITAWGQFDIFIDFYRTTSIILPGIDPIIIIQNDPSTWVKYNYEMFSFTNWLWSSYIFCPYIFIIFYGFLGIFLKKRNESE</sequence>
<name>A0A0G7ZN12_9MOLU</name>
<keyword evidence="1" id="KW-0812">Transmembrane</keyword>
<feature type="transmembrane region" description="Helical" evidence="1">
    <location>
        <begin position="160"/>
        <end position="178"/>
    </location>
</feature>